<proteinExistence type="inferred from homology"/>
<evidence type="ECO:0000259" key="3">
    <source>
        <dbReference type="Pfam" id="PF02894"/>
    </source>
</evidence>
<dbReference type="PANTHER" id="PTHR43377:SF2">
    <property type="entry name" value="BINDING ROSSMANN FOLD OXIDOREDUCTASE, PUTATIVE (AFU_ORTHOLOGUE AFUA_4G00560)-RELATED"/>
    <property type="match status" value="1"/>
</dbReference>
<dbReference type="Gene3D" id="3.40.50.720">
    <property type="entry name" value="NAD(P)-binding Rossmann-like Domain"/>
    <property type="match status" value="1"/>
</dbReference>
<dbReference type="SUPFAM" id="SSF51735">
    <property type="entry name" value="NAD(P)-binding Rossmann-fold domains"/>
    <property type="match status" value="1"/>
</dbReference>
<dbReference type="InterPro" id="IPR036291">
    <property type="entry name" value="NAD(P)-bd_dom_sf"/>
</dbReference>
<evidence type="ECO:0000313" key="4">
    <source>
        <dbReference type="EMBL" id="KPV53475.1"/>
    </source>
</evidence>
<comment type="similarity">
    <text evidence="1">Belongs to the Gfo/Idh/MocA family.</text>
</comment>
<dbReference type="PANTHER" id="PTHR43377">
    <property type="entry name" value="BILIVERDIN REDUCTASE A"/>
    <property type="match status" value="1"/>
</dbReference>
<accession>A0A0P9FJZ6</accession>
<sequence>MTNASAPVSLLVLGAGSRGSQYARFAEHYPAAARVVGVAEPRDFQRERMDNLHDLPAENVVRDWRELAERPRLADGVIISTQDAMHAEMAIAFAERGYHILLEKPMAPSAEECRQIVAAVKRNNVILAVCHVMRYTRYTQALKRLLDAGRIGAIVSMQHLEPVGYWHQAHSFVRGNWRNEAMSSPMLLAKSCHDLDWIRYIMGRRCTQVSSFGSLRHFRADQRPAGAADRCLDCAIEAECPYSAPRFYLGRVREGNTGWPVDVITDDRTEAGVLAALRDGPYGRCVYACDNDVVDHQVVNMQFEDGATANFTMTAFTRARDRETHLFGTHGEIFGNGAQIRIDDFRTGTSETIDVNTSTDGTILTGHGGGDEGVMRSFVAALAQNDPAQILSGPDETLESHLMVFAAEQARHEGRVVAV</sequence>
<name>A0A0P9FJZ6_9CHLR</name>
<gene>
    <name evidence="4" type="ORF">SE17_09460</name>
</gene>
<dbReference type="AlphaFoldDB" id="A0A0P9FJZ6"/>
<dbReference type="EMBL" id="LJCR01000249">
    <property type="protein sequence ID" value="KPV53475.1"/>
    <property type="molecule type" value="Genomic_DNA"/>
</dbReference>
<comment type="caution">
    <text evidence="4">The sequence shown here is derived from an EMBL/GenBank/DDBJ whole genome shotgun (WGS) entry which is preliminary data.</text>
</comment>
<reference evidence="4 5" key="1">
    <citation type="submission" date="2015-09" db="EMBL/GenBank/DDBJ databases">
        <title>Draft genome sequence of Kouleothrix aurantiaca JCM 19913.</title>
        <authorList>
            <person name="Hemp J."/>
        </authorList>
    </citation>
    <scope>NUCLEOTIDE SEQUENCE [LARGE SCALE GENOMIC DNA]</scope>
    <source>
        <strain evidence="4 5">COM-B</strain>
    </source>
</reference>
<feature type="domain" description="Gfo/Idh/MocA-like oxidoreductase N-terminal" evidence="2">
    <location>
        <begin position="10"/>
        <end position="130"/>
    </location>
</feature>
<protein>
    <submittedName>
        <fullName evidence="4">Oxidoreductase</fullName>
    </submittedName>
</protein>
<dbReference type="Gene3D" id="3.30.360.10">
    <property type="entry name" value="Dihydrodipicolinate Reductase, domain 2"/>
    <property type="match status" value="1"/>
</dbReference>
<dbReference type="InterPro" id="IPR051450">
    <property type="entry name" value="Gfo/Idh/MocA_Oxidoreductases"/>
</dbReference>
<evidence type="ECO:0000259" key="2">
    <source>
        <dbReference type="Pfam" id="PF01408"/>
    </source>
</evidence>
<evidence type="ECO:0000256" key="1">
    <source>
        <dbReference type="ARBA" id="ARBA00010928"/>
    </source>
</evidence>
<dbReference type="Pfam" id="PF02894">
    <property type="entry name" value="GFO_IDH_MocA_C"/>
    <property type="match status" value="1"/>
</dbReference>
<dbReference type="InterPro" id="IPR000683">
    <property type="entry name" value="Gfo/Idh/MocA-like_OxRdtase_N"/>
</dbReference>
<keyword evidence="5" id="KW-1185">Reference proteome</keyword>
<organism evidence="4 5">
    <name type="scientific">Kouleothrix aurantiaca</name>
    <dbReference type="NCBI Taxonomy" id="186479"/>
    <lineage>
        <taxon>Bacteria</taxon>
        <taxon>Bacillati</taxon>
        <taxon>Chloroflexota</taxon>
        <taxon>Chloroflexia</taxon>
        <taxon>Chloroflexales</taxon>
        <taxon>Roseiflexineae</taxon>
        <taxon>Roseiflexaceae</taxon>
        <taxon>Kouleothrix</taxon>
    </lineage>
</organism>
<evidence type="ECO:0000313" key="5">
    <source>
        <dbReference type="Proteomes" id="UP000050509"/>
    </source>
</evidence>
<dbReference type="GO" id="GO:0000166">
    <property type="term" value="F:nucleotide binding"/>
    <property type="evidence" value="ECO:0007669"/>
    <property type="project" value="InterPro"/>
</dbReference>
<dbReference type="InterPro" id="IPR004104">
    <property type="entry name" value="Gfo/Idh/MocA-like_OxRdtase_C"/>
</dbReference>
<dbReference type="Proteomes" id="UP000050509">
    <property type="component" value="Unassembled WGS sequence"/>
</dbReference>
<dbReference type="Pfam" id="PF01408">
    <property type="entry name" value="GFO_IDH_MocA"/>
    <property type="match status" value="1"/>
</dbReference>
<dbReference type="PATRIC" id="fig|186479.3.peg.5031"/>
<dbReference type="SUPFAM" id="SSF55347">
    <property type="entry name" value="Glyceraldehyde-3-phosphate dehydrogenase-like, C-terminal domain"/>
    <property type="match status" value="1"/>
</dbReference>
<feature type="domain" description="Gfo/Idh/MocA-like oxidoreductase C-terminal" evidence="3">
    <location>
        <begin position="143"/>
        <end position="419"/>
    </location>
</feature>